<evidence type="ECO:0000313" key="1">
    <source>
        <dbReference type="EMBL" id="CDW42963.1"/>
    </source>
</evidence>
<dbReference type="AlphaFoldDB" id="A0A0K2UXH8"/>
<name>A0A0K2UXH8_LEPSM</name>
<reference evidence="1" key="1">
    <citation type="submission" date="2014-05" db="EMBL/GenBank/DDBJ databases">
        <authorList>
            <person name="Chronopoulou M."/>
        </authorList>
    </citation>
    <scope>NUCLEOTIDE SEQUENCE</scope>
    <source>
        <tissue evidence="1">Whole organism</tissue>
    </source>
</reference>
<proteinExistence type="predicted"/>
<dbReference type="EMBL" id="HACA01025602">
    <property type="protein sequence ID" value="CDW42963.1"/>
    <property type="molecule type" value="Transcribed_RNA"/>
</dbReference>
<sequence length="81" mass="9345">KVTYYRVTTELVVAILTLDHCGQSSRKKKLQSVIRSDITIKVICVHRSDQFNCNHIQIFNFFQPKPNRNTTLYNNACTGDV</sequence>
<feature type="non-terminal residue" evidence="1">
    <location>
        <position position="1"/>
    </location>
</feature>
<accession>A0A0K2UXH8</accession>
<protein>
    <submittedName>
        <fullName evidence="1">Uncharacterized protein</fullName>
    </submittedName>
</protein>
<organism evidence="1">
    <name type="scientific">Lepeophtheirus salmonis</name>
    <name type="common">Salmon louse</name>
    <name type="synonym">Caligus salmonis</name>
    <dbReference type="NCBI Taxonomy" id="72036"/>
    <lineage>
        <taxon>Eukaryota</taxon>
        <taxon>Metazoa</taxon>
        <taxon>Ecdysozoa</taxon>
        <taxon>Arthropoda</taxon>
        <taxon>Crustacea</taxon>
        <taxon>Multicrustacea</taxon>
        <taxon>Hexanauplia</taxon>
        <taxon>Copepoda</taxon>
        <taxon>Siphonostomatoida</taxon>
        <taxon>Caligidae</taxon>
        <taxon>Lepeophtheirus</taxon>
    </lineage>
</organism>